<keyword evidence="3" id="KW-1185">Reference proteome</keyword>
<reference evidence="2 3" key="1">
    <citation type="journal article" date="2013" name="BMC Microbiol.">
        <title>Dynamics of fecal microbial communities in children with diarrhea of unknown etiology and genomic analysis of associated Streptococcus lutetiensis.</title>
        <authorList>
            <person name="Jin D."/>
            <person name="Chen C."/>
            <person name="Li L."/>
            <person name="Lu S."/>
            <person name="Li Z."/>
            <person name="Zhou Z."/>
            <person name="Jing H."/>
            <person name="Xu Y."/>
            <person name="Du P."/>
            <person name="Wang H."/>
            <person name="Xiong Y."/>
            <person name="Zheng H."/>
            <person name="Bai X."/>
            <person name="Sun H."/>
            <person name="Wang L."/>
            <person name="Ye C."/>
            <person name="Gottschalk M."/>
            <person name="Xu J."/>
        </authorList>
    </citation>
    <scope>NUCLEOTIDE SEQUENCE [LARGE SCALE GENOMIC DNA]</scope>
    <source>
        <strain evidence="2 3">033</strain>
    </source>
</reference>
<dbReference type="PANTHER" id="PTHR12956:SF17">
    <property type="entry name" value="OS01G0749100 PROTEIN"/>
    <property type="match status" value="1"/>
</dbReference>
<dbReference type="Pfam" id="PF04765">
    <property type="entry name" value="TOD1_MUCI70"/>
    <property type="match status" value="1"/>
</dbReference>
<organism evidence="2 3">
    <name type="scientific">Streptococcus lutetiensis 033</name>
    <dbReference type="NCBI Taxonomy" id="1076934"/>
    <lineage>
        <taxon>Bacteria</taxon>
        <taxon>Bacillati</taxon>
        <taxon>Bacillota</taxon>
        <taxon>Bacilli</taxon>
        <taxon>Lactobacillales</taxon>
        <taxon>Streptococcaceae</taxon>
        <taxon>Streptococcus</taxon>
    </lineage>
</organism>
<dbReference type="InterPro" id="IPR006852">
    <property type="entry name" value="TOD1_MUCI70"/>
</dbReference>
<feature type="domain" description="TOD1/MUCI70 glycosyltransferase-like" evidence="1">
    <location>
        <begin position="79"/>
        <end position="277"/>
    </location>
</feature>
<dbReference type="InterPro" id="IPR048354">
    <property type="entry name" value="TOD1_MUCI70_glycTrfase_dom"/>
</dbReference>
<evidence type="ECO:0000259" key="1">
    <source>
        <dbReference type="Pfam" id="PF04765"/>
    </source>
</evidence>
<accession>A0AB33AL97</accession>
<dbReference type="Proteomes" id="UP000015268">
    <property type="component" value="Chromosome"/>
</dbReference>
<proteinExistence type="predicted"/>
<dbReference type="PANTHER" id="PTHR12956">
    <property type="entry name" value="ALKALINE CERAMIDASE-RELATED"/>
    <property type="match status" value="1"/>
</dbReference>
<evidence type="ECO:0000313" key="2">
    <source>
        <dbReference type="EMBL" id="AGS05291.1"/>
    </source>
</evidence>
<evidence type="ECO:0000313" key="3">
    <source>
        <dbReference type="Proteomes" id="UP000015268"/>
    </source>
</evidence>
<name>A0AB33AL97_9STRE</name>
<dbReference type="KEGG" id="slu:KE3_0785"/>
<dbReference type="EMBL" id="CP003025">
    <property type="protein sequence ID" value="AGS05291.1"/>
    <property type="molecule type" value="Genomic_DNA"/>
</dbReference>
<protein>
    <recommendedName>
        <fullName evidence="1">TOD1/MUCI70 glycosyltransferase-like domain-containing protein</fullName>
    </recommendedName>
</protein>
<sequence length="302" mass="35696">MVDNKDYDALLYLNSERIKVNKSKELFIGKKFSKYANLIKKLRFARIFKEFCHDVYAFFNKDVRNNHIIDFNKDSLNSFPSKVIVYTSIYGPYDKILEPLCIDENCEYYIFTDQELPKDSIWKKADNSSIPDYCDTSVKKNRFVKMFPFKVFDCDYSIYLDGNLQIVGHPSKLVQNELNSCKTGIAMHLAPRENCIYEEASNVCHVGKITKDEKKEVLRMYKDNSMPRHFGMCECNVIVRNHNNINMKKIMEKWWENYFKGVKRDQLYFTYTLFTLGFAFSDLNTFGASVNDNIHFLRKEHI</sequence>
<gene>
    <name evidence="2" type="ORF">KE3_0785</name>
</gene>
<dbReference type="RefSeq" id="WP_020916579.1">
    <property type="nucleotide sequence ID" value="NC_021900.1"/>
</dbReference>
<dbReference type="AlphaFoldDB" id="A0AB33AL97"/>